<dbReference type="InterPro" id="IPR014347">
    <property type="entry name" value="Tautomerase/MIF_sf"/>
</dbReference>
<keyword evidence="2" id="KW-1185">Reference proteome</keyword>
<evidence type="ECO:0000313" key="1">
    <source>
        <dbReference type="EMBL" id="CCC78702.1"/>
    </source>
</evidence>
<dbReference type="SUPFAM" id="SSF55331">
    <property type="entry name" value="Tautomerase/MIF"/>
    <property type="match status" value="1"/>
</dbReference>
<gene>
    <name evidence="1" type="ordered locus">lp_1348</name>
</gene>
<evidence type="ECO:0000313" key="2">
    <source>
        <dbReference type="Proteomes" id="UP000000432"/>
    </source>
</evidence>
<dbReference type="PATRIC" id="fig|220668.9.peg.1134"/>
<dbReference type="RefSeq" id="WP_011101365.1">
    <property type="nucleotide sequence ID" value="NC_004567.2"/>
</dbReference>
<protein>
    <submittedName>
        <fullName evidence="1">Uncharacterized protein</fullName>
    </submittedName>
</protein>
<reference evidence="1 2" key="3">
    <citation type="journal article" date="2012" name="J. Bacteriol.">
        <title>Complete resequencing and reannotation of the Lactobacillus plantarum WCFS1 genome.</title>
        <authorList>
            <person name="Siezen R.J."/>
            <person name="Francke C."/>
            <person name="Renckens B."/>
            <person name="Boekhorst J."/>
            <person name="Wels M."/>
            <person name="Kleerebezem M."/>
            <person name="van Hijum S.A.F.T."/>
        </authorList>
    </citation>
    <scope>NUCLEOTIDE SEQUENCE [LARGE SCALE GENOMIC DNA]</scope>
    <source>
        <strain evidence="2">ATCC BAA-793 / NCIMB 8826 / WCFS1</strain>
    </source>
</reference>
<reference key="2">
    <citation type="submission" date="2011-06" db="EMBL/GenBank/DDBJ databases">
        <title>Complete resequencing and reannotation of the Lactobacillus plantarum WCFS1 genome.</title>
        <authorList>
            <person name="Siezen R.J."/>
            <person name="Francke C."/>
            <person name="Renckens B."/>
            <person name="Boekhorst J."/>
            <person name="Wels M."/>
            <person name="Kleerebezem M."/>
            <person name="van Hijum S.A.F.T."/>
        </authorList>
    </citation>
    <scope>NUCLEOTIDE SEQUENCE</scope>
    <source>
        <strain>WCFS1</strain>
    </source>
</reference>
<sequence>MPFIMAKVNQKITAQQKYQLKSGLGQAIGFVPGKSEEVLMVGIEDQYDLYLHGDDRVNLAYISVAIYGIPHHEGYVNLNLAITKLFYEVLKIHPENIFIDYADIRAWGNSGYFIDGKGVHVPDKNASSSFDF</sequence>
<dbReference type="EnsemblBacteria" id="CCC78702">
    <property type="protein sequence ID" value="CCC78702"/>
    <property type="gene ID" value="lp_1348"/>
</dbReference>
<proteinExistence type="predicted"/>
<dbReference type="HOGENOM" id="CLU_129906_0_0_9"/>
<dbReference type="Proteomes" id="UP000000432">
    <property type="component" value="Chromosome"/>
</dbReference>
<organism evidence="1 2">
    <name type="scientific">Lactiplantibacillus plantarum (strain ATCC BAA-793 / NCIMB 8826 / WCFS1)</name>
    <name type="common">Lactobacillus plantarum</name>
    <dbReference type="NCBI Taxonomy" id="220668"/>
    <lineage>
        <taxon>Bacteria</taxon>
        <taxon>Bacillati</taxon>
        <taxon>Bacillota</taxon>
        <taxon>Bacilli</taxon>
        <taxon>Lactobacillales</taxon>
        <taxon>Lactobacillaceae</taxon>
        <taxon>Lactiplantibacillus</taxon>
    </lineage>
</organism>
<dbReference type="EMBL" id="AL935263">
    <property type="protein sequence ID" value="CCC78702.1"/>
    <property type="molecule type" value="Genomic_DNA"/>
</dbReference>
<dbReference type="STRING" id="220668.lp_1348"/>
<dbReference type="KEGG" id="lpl:lp_1348"/>
<reference evidence="1 2" key="1">
    <citation type="journal article" date="2003" name="Proc. Natl. Acad. Sci. U.S.A.">
        <title>Complete genome sequence of Lactobacillus plantarum WCFS1.</title>
        <authorList>
            <person name="Kleerebezem M."/>
            <person name="Boekhorst J."/>
            <person name="van Kranenburg R."/>
            <person name="Molenaar D."/>
            <person name="Kuipers O.P."/>
            <person name="Leer R."/>
            <person name="Tarchini R."/>
            <person name="Peters S.A."/>
            <person name="Sandbrink H.M."/>
            <person name="Fiers M.W."/>
            <person name="Stiekema W."/>
            <person name="Lankhorst R.M."/>
            <person name="Bron P.A."/>
            <person name="Hoffer S.M."/>
            <person name="Groot M.N."/>
            <person name="Kerkhoven R."/>
            <person name="de Vries M."/>
            <person name="Ursing B."/>
            <person name="de Vos W.M."/>
            <person name="Siezen R.J."/>
        </authorList>
    </citation>
    <scope>NUCLEOTIDE SEQUENCE [LARGE SCALE GENOMIC DNA]</scope>
    <source>
        <strain evidence="2">ATCC BAA-793 / NCIMB 8826 / WCFS1</strain>
    </source>
</reference>
<accession>F9UNB3</accession>
<name>F9UNB3_LACPL</name>
<dbReference type="Gene3D" id="3.30.429.10">
    <property type="entry name" value="Macrophage Migration Inhibitory Factor"/>
    <property type="match status" value="1"/>
</dbReference>
<dbReference type="eggNOG" id="COG1942">
    <property type="taxonomic scope" value="Bacteria"/>
</dbReference>
<dbReference type="AlphaFoldDB" id="F9UNB3"/>
<dbReference type="OrthoDB" id="5769863at2"/>